<protein>
    <submittedName>
        <fullName evidence="9">Uncharacterized protein</fullName>
    </submittedName>
</protein>
<feature type="domain" description="Caspase family p20" evidence="7">
    <location>
        <begin position="1"/>
        <end position="76"/>
    </location>
</feature>
<dbReference type="PROSITE" id="PS01122">
    <property type="entry name" value="CASPASE_CYS"/>
    <property type="match status" value="1"/>
</dbReference>
<dbReference type="InterPro" id="IPR029030">
    <property type="entry name" value="Caspase-like_dom_sf"/>
</dbReference>
<keyword evidence="2" id="KW-0645">Protease</keyword>
<evidence type="ECO:0000259" key="6">
    <source>
        <dbReference type="PROSITE" id="PS50207"/>
    </source>
</evidence>
<dbReference type="InterPro" id="IPR001309">
    <property type="entry name" value="Pept_C14_p20"/>
</dbReference>
<evidence type="ECO:0000256" key="5">
    <source>
        <dbReference type="RuleBase" id="RU003971"/>
    </source>
</evidence>
<organism evidence="8 9">
    <name type="scientific">Plectus sambesii</name>
    <dbReference type="NCBI Taxonomy" id="2011161"/>
    <lineage>
        <taxon>Eukaryota</taxon>
        <taxon>Metazoa</taxon>
        <taxon>Ecdysozoa</taxon>
        <taxon>Nematoda</taxon>
        <taxon>Chromadorea</taxon>
        <taxon>Plectida</taxon>
        <taxon>Plectina</taxon>
        <taxon>Plectoidea</taxon>
        <taxon>Plectidae</taxon>
        <taxon>Plectus</taxon>
    </lineage>
</organism>
<dbReference type="PRINTS" id="PR00376">
    <property type="entry name" value="IL1BCENZYME"/>
</dbReference>
<accession>A0A914VWB1</accession>
<evidence type="ECO:0000256" key="1">
    <source>
        <dbReference type="ARBA" id="ARBA00010134"/>
    </source>
</evidence>
<dbReference type="InterPro" id="IPR002138">
    <property type="entry name" value="Pept_C14_p10"/>
</dbReference>
<dbReference type="PROSITE" id="PS50207">
    <property type="entry name" value="CASPASE_P10"/>
    <property type="match status" value="1"/>
</dbReference>
<dbReference type="GO" id="GO:0006508">
    <property type="term" value="P:proteolysis"/>
    <property type="evidence" value="ECO:0007669"/>
    <property type="project" value="UniProtKB-KW"/>
</dbReference>
<evidence type="ECO:0000256" key="4">
    <source>
        <dbReference type="ARBA" id="ARBA00022801"/>
    </source>
</evidence>
<dbReference type="PANTHER" id="PTHR47901">
    <property type="entry name" value="CASPASE RECRUITMENT DOMAIN-CONTAINING PROTEIN 18"/>
    <property type="match status" value="1"/>
</dbReference>
<feature type="domain" description="Caspase family p10" evidence="6">
    <location>
        <begin position="123"/>
        <end position="207"/>
    </location>
</feature>
<evidence type="ECO:0000259" key="7">
    <source>
        <dbReference type="PROSITE" id="PS50208"/>
    </source>
</evidence>
<dbReference type="WBParaSite" id="PSAMB.scaffold2515size22802.g18066.t1">
    <property type="protein sequence ID" value="PSAMB.scaffold2515size22802.g18066.t1"/>
    <property type="gene ID" value="PSAMB.scaffold2515size22802.g18066"/>
</dbReference>
<keyword evidence="4" id="KW-0378">Hydrolase</keyword>
<dbReference type="InterPro" id="IPR033139">
    <property type="entry name" value="Caspase_cys_AS"/>
</dbReference>
<evidence type="ECO:0000256" key="3">
    <source>
        <dbReference type="ARBA" id="ARBA00022703"/>
    </source>
</evidence>
<dbReference type="GO" id="GO:0006915">
    <property type="term" value="P:apoptotic process"/>
    <property type="evidence" value="ECO:0007669"/>
    <property type="project" value="UniProtKB-KW"/>
</dbReference>
<dbReference type="PROSITE" id="PS50208">
    <property type="entry name" value="CASPASE_P20"/>
    <property type="match status" value="1"/>
</dbReference>
<dbReference type="GO" id="GO:0004197">
    <property type="term" value="F:cysteine-type endopeptidase activity"/>
    <property type="evidence" value="ECO:0007669"/>
    <property type="project" value="InterPro"/>
</dbReference>
<dbReference type="InterPro" id="IPR015917">
    <property type="entry name" value="Pept_C14A"/>
</dbReference>
<dbReference type="Gene3D" id="3.40.50.1460">
    <property type="match status" value="1"/>
</dbReference>
<dbReference type="InterPro" id="IPR002398">
    <property type="entry name" value="Pept_C14"/>
</dbReference>
<dbReference type="PANTHER" id="PTHR47901:SF8">
    <property type="entry name" value="CASPASE-3"/>
    <property type="match status" value="1"/>
</dbReference>
<comment type="similarity">
    <text evidence="1 5">Belongs to the peptidase C14A family.</text>
</comment>
<proteinExistence type="inferred from homology"/>
<dbReference type="SUPFAM" id="SSF52129">
    <property type="entry name" value="Caspase-like"/>
    <property type="match status" value="1"/>
</dbReference>
<dbReference type="SMART" id="SM00115">
    <property type="entry name" value="CASc"/>
    <property type="match status" value="1"/>
</dbReference>
<sequence length="207" mass="23519">DMKNDLEEFAIKQDWENFDAAIVCILSHGGENNSIYGTGNFKEKLEFPELLEPFSRQPNLHGKPKIFIVQACRGEKYDNKAASGDKIEFSPIKKLFSSIYGKLRGALPSGASKADSKYESQVADVLVLWATGRGFVAWRHPLFGSYFIQKLTSAIKDTNNRREHMADIMEHIIYEIKKEFQPGPPDDDHPGQCPQAFTTLDRKLYLF</sequence>
<reference evidence="9" key="1">
    <citation type="submission" date="2022-11" db="UniProtKB">
        <authorList>
            <consortium name="WormBaseParasite"/>
        </authorList>
    </citation>
    <scope>IDENTIFICATION</scope>
</reference>
<name>A0A914VWB1_9BILA</name>
<keyword evidence="8" id="KW-1185">Reference proteome</keyword>
<evidence type="ECO:0000256" key="2">
    <source>
        <dbReference type="ARBA" id="ARBA00022670"/>
    </source>
</evidence>
<dbReference type="InterPro" id="IPR011600">
    <property type="entry name" value="Pept_C14_caspase"/>
</dbReference>
<evidence type="ECO:0000313" key="8">
    <source>
        <dbReference type="Proteomes" id="UP000887566"/>
    </source>
</evidence>
<dbReference type="Proteomes" id="UP000887566">
    <property type="component" value="Unplaced"/>
</dbReference>
<keyword evidence="3" id="KW-0053">Apoptosis</keyword>
<dbReference type="Pfam" id="PF00656">
    <property type="entry name" value="Peptidase_C14"/>
    <property type="match status" value="1"/>
</dbReference>
<dbReference type="AlphaFoldDB" id="A0A914VWB1"/>
<evidence type="ECO:0000313" key="9">
    <source>
        <dbReference type="WBParaSite" id="PSAMB.scaffold2515size22802.g18066.t1"/>
    </source>
</evidence>